<gene>
    <name evidence="2" type="ORF">HMPREF6123_1666</name>
</gene>
<dbReference type="InParanoid" id="C2KYU7"/>
<name>C2KYU7_9FIRM</name>
<dbReference type="AlphaFoldDB" id="C2KYU7"/>
<dbReference type="STRING" id="585501.HMPREF6123_1666"/>
<reference evidence="2 3" key="1">
    <citation type="submission" date="2009-04" db="EMBL/GenBank/DDBJ databases">
        <authorList>
            <person name="Qin X."/>
            <person name="Bachman B."/>
            <person name="Battles P."/>
            <person name="Bell A."/>
            <person name="Bess C."/>
            <person name="Bickham C."/>
            <person name="Chaboub L."/>
            <person name="Chen D."/>
            <person name="Coyle M."/>
            <person name="Deiros D.R."/>
            <person name="Dinh H."/>
            <person name="Forbes L."/>
            <person name="Fowler G."/>
            <person name="Francisco L."/>
            <person name="Fu Q."/>
            <person name="Gubbala S."/>
            <person name="Hale W."/>
            <person name="Han Y."/>
            <person name="Hemphill L."/>
            <person name="Highlander S.K."/>
            <person name="Hirani K."/>
            <person name="Hogues M."/>
            <person name="Jackson L."/>
            <person name="Jakkamsetti A."/>
            <person name="Javaid M."/>
            <person name="Jiang H."/>
            <person name="Korchina V."/>
            <person name="Kovar C."/>
            <person name="Lara F."/>
            <person name="Lee S."/>
            <person name="Mata R."/>
            <person name="Mathew T."/>
            <person name="Moen C."/>
            <person name="Morales K."/>
            <person name="Munidasa M."/>
            <person name="Nazareth L."/>
            <person name="Ngo R."/>
            <person name="Nguyen L."/>
            <person name="Okwuonu G."/>
            <person name="Ongeri F."/>
            <person name="Patil S."/>
            <person name="Petrosino J."/>
            <person name="Pham C."/>
            <person name="Pham P."/>
            <person name="Pu L.-L."/>
            <person name="Puazo M."/>
            <person name="Raj R."/>
            <person name="Reid J."/>
            <person name="Rouhana J."/>
            <person name="Saada N."/>
            <person name="Shang Y."/>
            <person name="Simmons D."/>
            <person name="Thornton R."/>
            <person name="Warren J."/>
            <person name="Weissenberger G."/>
            <person name="Zhang J."/>
            <person name="Zhang L."/>
            <person name="Zhou C."/>
            <person name="Zhu D."/>
            <person name="Muzny D."/>
            <person name="Worley K."/>
            <person name="Gibbs R."/>
        </authorList>
    </citation>
    <scope>NUCLEOTIDE SEQUENCE [LARGE SCALE GENOMIC DNA]</scope>
    <source>
        <strain evidence="2 3">F0268</strain>
    </source>
</reference>
<dbReference type="EMBL" id="ACKX01000170">
    <property type="protein sequence ID" value="EEJ51033.1"/>
    <property type="molecule type" value="Genomic_DNA"/>
</dbReference>
<evidence type="ECO:0000256" key="1">
    <source>
        <dbReference type="SAM" id="Phobius"/>
    </source>
</evidence>
<evidence type="ECO:0000313" key="2">
    <source>
        <dbReference type="EMBL" id="EEJ51033.1"/>
    </source>
</evidence>
<dbReference type="HOGENOM" id="CLU_2899774_0_0_9"/>
<comment type="caution">
    <text evidence="2">The sequence shown here is derived from an EMBL/GenBank/DDBJ whole genome shotgun (WGS) entry which is preliminary data.</text>
</comment>
<keyword evidence="3" id="KW-1185">Reference proteome</keyword>
<sequence>MPYYTLSFPIGKDREKNEKIFSLLNKKHFILKIFFIVFLFASRYNDAEFKGFYDDPKYILMR</sequence>
<dbReference type="Proteomes" id="UP000004121">
    <property type="component" value="Unassembled WGS sequence"/>
</dbReference>
<proteinExistence type="predicted"/>
<evidence type="ECO:0000313" key="3">
    <source>
        <dbReference type="Proteomes" id="UP000004121"/>
    </source>
</evidence>
<keyword evidence="1" id="KW-0472">Membrane</keyword>
<keyword evidence="1" id="KW-1133">Transmembrane helix</keyword>
<keyword evidence="1" id="KW-0812">Transmembrane</keyword>
<accession>C2KYU7</accession>
<organism evidence="2 3">
    <name type="scientific">Oribacterium sinus F0268</name>
    <dbReference type="NCBI Taxonomy" id="585501"/>
    <lineage>
        <taxon>Bacteria</taxon>
        <taxon>Bacillati</taxon>
        <taxon>Bacillota</taxon>
        <taxon>Clostridia</taxon>
        <taxon>Lachnospirales</taxon>
        <taxon>Lachnospiraceae</taxon>
        <taxon>Oribacterium</taxon>
    </lineage>
</organism>
<protein>
    <submittedName>
        <fullName evidence="2">Uncharacterized protein</fullName>
    </submittedName>
</protein>
<feature type="transmembrane region" description="Helical" evidence="1">
    <location>
        <begin position="29"/>
        <end position="45"/>
    </location>
</feature>